<evidence type="ECO:0000259" key="1">
    <source>
        <dbReference type="PROSITE" id="PS50994"/>
    </source>
</evidence>
<gene>
    <name evidence="2" type="ORF">GCM10009858_02770</name>
</gene>
<dbReference type="PANTHER" id="PTHR46889">
    <property type="entry name" value="TRANSPOSASE INSF FOR INSERTION SEQUENCE IS3B-RELATED"/>
    <property type="match status" value="1"/>
</dbReference>
<dbReference type="InterPro" id="IPR001584">
    <property type="entry name" value="Integrase_cat-core"/>
</dbReference>
<evidence type="ECO:0000313" key="2">
    <source>
        <dbReference type="EMBL" id="GAA2468898.1"/>
    </source>
</evidence>
<organism evidence="2 3">
    <name type="scientific">Terrabacter carboxydivorans</name>
    <dbReference type="NCBI Taxonomy" id="619730"/>
    <lineage>
        <taxon>Bacteria</taxon>
        <taxon>Bacillati</taxon>
        <taxon>Actinomycetota</taxon>
        <taxon>Actinomycetes</taxon>
        <taxon>Micrococcales</taxon>
        <taxon>Intrasporangiaceae</taxon>
        <taxon>Terrabacter</taxon>
    </lineage>
</organism>
<protein>
    <recommendedName>
        <fullName evidence="1">Integrase catalytic domain-containing protein</fullName>
    </recommendedName>
</protein>
<sequence length="180" mass="19537">MAEHGIAGIRLRRRVRTTIPEPSDQKVPDLLKRDFTAQAPNTKYVGDITYPPPADGSNLYLATVIDCCSRKLAGWAVADDMRTELVESALKAALADRESLRGAIFHADSGSTGGFNWSSQHLDHGGARWDEPRSRQRSLLRVCGASGQRIGRCDLRCVHRAGLSPHVRCSGTFGGASPRG</sequence>
<dbReference type="InterPro" id="IPR036397">
    <property type="entry name" value="RNaseH_sf"/>
</dbReference>
<dbReference type="EMBL" id="BAAARE010000001">
    <property type="protein sequence ID" value="GAA2468898.1"/>
    <property type="molecule type" value="Genomic_DNA"/>
</dbReference>
<proteinExistence type="predicted"/>
<dbReference type="Gene3D" id="3.30.420.10">
    <property type="entry name" value="Ribonuclease H-like superfamily/Ribonuclease H"/>
    <property type="match status" value="1"/>
</dbReference>
<dbReference type="Proteomes" id="UP001500730">
    <property type="component" value="Unassembled WGS sequence"/>
</dbReference>
<reference evidence="2 3" key="1">
    <citation type="journal article" date="2019" name="Int. J. Syst. Evol. Microbiol.">
        <title>The Global Catalogue of Microorganisms (GCM) 10K type strain sequencing project: providing services to taxonomists for standard genome sequencing and annotation.</title>
        <authorList>
            <consortium name="The Broad Institute Genomics Platform"/>
            <consortium name="The Broad Institute Genome Sequencing Center for Infectious Disease"/>
            <person name="Wu L."/>
            <person name="Ma J."/>
        </authorList>
    </citation>
    <scope>NUCLEOTIDE SEQUENCE [LARGE SCALE GENOMIC DNA]</scope>
    <source>
        <strain evidence="2 3">JCM 16259</strain>
    </source>
</reference>
<dbReference type="PANTHER" id="PTHR46889:SF5">
    <property type="entry name" value="INTEGRASE PROTEIN"/>
    <property type="match status" value="1"/>
</dbReference>
<dbReference type="InterPro" id="IPR050900">
    <property type="entry name" value="Transposase_IS3/IS150/IS904"/>
</dbReference>
<dbReference type="PROSITE" id="PS50994">
    <property type="entry name" value="INTEGRASE"/>
    <property type="match status" value="1"/>
</dbReference>
<evidence type="ECO:0000313" key="3">
    <source>
        <dbReference type="Proteomes" id="UP001500730"/>
    </source>
</evidence>
<dbReference type="SUPFAM" id="SSF53098">
    <property type="entry name" value="Ribonuclease H-like"/>
    <property type="match status" value="1"/>
</dbReference>
<dbReference type="Pfam" id="PF00665">
    <property type="entry name" value="rve"/>
    <property type="match status" value="1"/>
</dbReference>
<name>A0ABN3KPJ6_9MICO</name>
<dbReference type="InterPro" id="IPR012337">
    <property type="entry name" value="RNaseH-like_sf"/>
</dbReference>
<accession>A0ABN3KPJ6</accession>
<comment type="caution">
    <text evidence="2">The sequence shown here is derived from an EMBL/GenBank/DDBJ whole genome shotgun (WGS) entry which is preliminary data.</text>
</comment>
<keyword evidence="3" id="KW-1185">Reference proteome</keyword>
<feature type="domain" description="Integrase catalytic" evidence="1">
    <location>
        <begin position="36"/>
        <end position="111"/>
    </location>
</feature>